<reference evidence="2 3" key="1">
    <citation type="submission" date="2019-08" db="EMBL/GenBank/DDBJ databases">
        <title>Deep-cultivation of Planctomycetes and their phenomic and genomic characterization uncovers novel biology.</title>
        <authorList>
            <person name="Wiegand S."/>
            <person name="Jogler M."/>
            <person name="Boedeker C."/>
            <person name="Pinto D."/>
            <person name="Vollmers J."/>
            <person name="Rivas-Marin E."/>
            <person name="Kohn T."/>
            <person name="Peeters S.H."/>
            <person name="Heuer A."/>
            <person name="Rast P."/>
            <person name="Oberbeckmann S."/>
            <person name="Bunk B."/>
            <person name="Jeske O."/>
            <person name="Meyerdierks A."/>
            <person name="Storesund J.E."/>
            <person name="Kallscheuer N."/>
            <person name="Luecker S."/>
            <person name="Lage O.M."/>
            <person name="Pohl T."/>
            <person name="Merkel B.J."/>
            <person name="Hornburger P."/>
            <person name="Mueller R.-W."/>
            <person name="Bruemmer F."/>
            <person name="Labrenz M."/>
            <person name="Spormann A.M."/>
            <person name="Op den Camp H."/>
            <person name="Overmann J."/>
            <person name="Amann R."/>
            <person name="Jetten M.S.M."/>
            <person name="Mascher T."/>
            <person name="Medema M.H."/>
            <person name="Devos D.P."/>
            <person name="Kaster A.-K."/>
            <person name="Ovreas L."/>
            <person name="Rohde M."/>
            <person name="Galperin M.Y."/>
            <person name="Jogler C."/>
        </authorList>
    </citation>
    <scope>NUCLEOTIDE SEQUENCE [LARGE SCALE GENOMIC DNA]</scope>
    <source>
        <strain evidence="2 3">FC18</strain>
    </source>
</reference>
<feature type="region of interest" description="Disordered" evidence="1">
    <location>
        <begin position="78"/>
        <end position="109"/>
    </location>
</feature>
<evidence type="ECO:0000313" key="2">
    <source>
        <dbReference type="EMBL" id="QEG23477.1"/>
    </source>
</evidence>
<name>A0A5B9P9P4_9BACT</name>
<protein>
    <submittedName>
        <fullName evidence="2">Uncharacterized protein</fullName>
    </submittedName>
</protein>
<dbReference type="Proteomes" id="UP000322214">
    <property type="component" value="Chromosome"/>
</dbReference>
<gene>
    <name evidence="2" type="ORF">MFFC18_33760</name>
</gene>
<feature type="compositionally biased region" description="Basic residues" evidence="1">
    <location>
        <begin position="97"/>
        <end position="109"/>
    </location>
</feature>
<dbReference type="STRING" id="980251.GCA_001642875_02698"/>
<organism evidence="2 3">
    <name type="scientific">Mariniblastus fucicola</name>
    <dbReference type="NCBI Taxonomy" id="980251"/>
    <lineage>
        <taxon>Bacteria</taxon>
        <taxon>Pseudomonadati</taxon>
        <taxon>Planctomycetota</taxon>
        <taxon>Planctomycetia</taxon>
        <taxon>Pirellulales</taxon>
        <taxon>Pirellulaceae</taxon>
        <taxon>Mariniblastus</taxon>
    </lineage>
</organism>
<evidence type="ECO:0000256" key="1">
    <source>
        <dbReference type="SAM" id="MobiDB-lite"/>
    </source>
</evidence>
<keyword evidence="3" id="KW-1185">Reference proteome</keyword>
<accession>A0A5B9P9P4</accession>
<dbReference type="AlphaFoldDB" id="A0A5B9P9P4"/>
<evidence type="ECO:0000313" key="3">
    <source>
        <dbReference type="Proteomes" id="UP000322214"/>
    </source>
</evidence>
<dbReference type="KEGG" id="mff:MFFC18_33760"/>
<sequence length="109" mass="12281">MKPDRTKLKLWIFSLLLAFATSFGPAVTLSIAESLSSEESNVELTELVEFEVDGEEKIVESRQRRIFRRSIVCRRSDTGQLHKPSKSEVADVPPSARSRHKGCGSHLRI</sequence>
<proteinExistence type="predicted"/>
<dbReference type="EMBL" id="CP042912">
    <property type="protein sequence ID" value="QEG23477.1"/>
    <property type="molecule type" value="Genomic_DNA"/>
</dbReference>